<organism evidence="1">
    <name type="scientific">Sinomonas puerhi</name>
    <dbReference type="NCBI Taxonomy" id="3238584"/>
    <lineage>
        <taxon>Bacteria</taxon>
        <taxon>Bacillati</taxon>
        <taxon>Actinomycetota</taxon>
        <taxon>Actinomycetes</taxon>
        <taxon>Micrococcales</taxon>
        <taxon>Micrococcaceae</taxon>
        <taxon>Sinomonas</taxon>
    </lineage>
</organism>
<dbReference type="RefSeq" id="WP_369045565.1">
    <property type="nucleotide sequence ID" value="NZ_CP163302.1"/>
</dbReference>
<proteinExistence type="predicted"/>
<protein>
    <submittedName>
        <fullName evidence="1">Three-helix bundle dimerization domain-containing protein</fullName>
    </submittedName>
</protein>
<sequence>MSETETDKDAIVSAVAGRLSARFPTVPRPRLEGIVGEEYDALAEGRITTYIPTLIEHGARTRLRQESSVKASGRPFQT</sequence>
<name>A0AB39L499_9MICC</name>
<dbReference type="NCBIfam" id="NF046112">
    <property type="entry name" value="MSMEG_6209_Nter"/>
    <property type="match status" value="1"/>
</dbReference>
<dbReference type="AlphaFoldDB" id="A0AB39L499"/>
<reference evidence="1" key="1">
    <citation type="submission" date="2024-07" db="EMBL/GenBank/DDBJ databases">
        <authorList>
            <person name="fu j."/>
        </authorList>
    </citation>
    <scope>NUCLEOTIDE SEQUENCE</scope>
    <source>
        <strain evidence="1">P10A9</strain>
    </source>
</reference>
<accession>A0AB39L499</accession>
<evidence type="ECO:0000313" key="1">
    <source>
        <dbReference type="EMBL" id="XDP44967.1"/>
    </source>
</evidence>
<gene>
    <name evidence="1" type="ORF">AB5L97_17125</name>
</gene>
<dbReference type="KEGG" id="spue:AB5L97_17125"/>
<dbReference type="EMBL" id="CP163302">
    <property type="protein sequence ID" value="XDP44967.1"/>
    <property type="molecule type" value="Genomic_DNA"/>
</dbReference>
<dbReference type="Gene3D" id="1.10.8.1060">
    <property type="entry name" value="Corynebacterium glutamicum thioredoxin-dependent arsenate reductase, N-terminal domain"/>
    <property type="match status" value="1"/>
</dbReference>